<feature type="transmembrane region" description="Helical" evidence="14">
    <location>
        <begin position="12"/>
        <end position="38"/>
    </location>
</feature>
<feature type="transmembrane region" description="Helical" evidence="14">
    <location>
        <begin position="359"/>
        <end position="381"/>
    </location>
</feature>
<evidence type="ECO:0000256" key="3">
    <source>
        <dbReference type="ARBA" id="ARBA00022448"/>
    </source>
</evidence>
<dbReference type="AlphaFoldDB" id="A0A8C5L9G5"/>
<keyword evidence="3" id="KW-0813">Transport</keyword>
<keyword evidence="17" id="KW-1185">Reference proteome</keyword>
<dbReference type="FunFam" id="1.20.1250.20:FF:000060">
    <property type="entry name" value="Solute carrier family 17 member 3"/>
    <property type="match status" value="1"/>
</dbReference>
<dbReference type="Pfam" id="PF07690">
    <property type="entry name" value="MFS_1"/>
    <property type="match status" value="1"/>
</dbReference>
<feature type="transmembrane region" description="Helical" evidence="14">
    <location>
        <begin position="255"/>
        <end position="278"/>
    </location>
</feature>
<gene>
    <name evidence="16" type="primary">LOC101606436</name>
</gene>
<evidence type="ECO:0000256" key="6">
    <source>
        <dbReference type="ARBA" id="ARBA00022847"/>
    </source>
</evidence>
<keyword evidence="7 14" id="KW-1133">Transmembrane helix</keyword>
<accession>A0A8C5L9G5</accession>
<dbReference type="GO" id="GO:0006814">
    <property type="term" value="P:sodium ion transport"/>
    <property type="evidence" value="ECO:0007669"/>
    <property type="project" value="UniProtKB-KW"/>
</dbReference>
<dbReference type="InterPro" id="IPR020846">
    <property type="entry name" value="MFS_dom"/>
</dbReference>
<evidence type="ECO:0000256" key="10">
    <source>
        <dbReference type="ARBA" id="ARBA00023136"/>
    </source>
</evidence>
<dbReference type="PANTHER" id="PTHR11662">
    <property type="entry name" value="SOLUTE CARRIER FAMILY 17"/>
    <property type="match status" value="1"/>
</dbReference>
<feature type="transmembrane region" description="Helical" evidence="14">
    <location>
        <begin position="163"/>
        <end position="185"/>
    </location>
</feature>
<dbReference type="Proteomes" id="UP000694385">
    <property type="component" value="Unassembled WGS sequence"/>
</dbReference>
<evidence type="ECO:0000313" key="17">
    <source>
        <dbReference type="Proteomes" id="UP000694385"/>
    </source>
</evidence>
<comment type="subcellular location">
    <subcellularLocation>
        <location evidence="1">Apical cell membrane</location>
        <topology evidence="1">Multi-pass membrane protein</topology>
    </subcellularLocation>
</comment>
<dbReference type="InterPro" id="IPR036259">
    <property type="entry name" value="MFS_trans_sf"/>
</dbReference>
<feature type="domain" description="Major facilitator superfamily (MFS) profile" evidence="15">
    <location>
        <begin position="9"/>
        <end position="448"/>
    </location>
</feature>
<dbReference type="GeneTree" id="ENSGT00940000162346"/>
<keyword evidence="11" id="KW-0325">Glycoprotein</keyword>
<keyword evidence="12" id="KW-0739">Sodium transport</keyword>
<comment type="catalytic activity">
    <reaction evidence="13">
        <text>3 Na(+)(out) + phosphate(out) = 3 Na(+)(in) + phosphate(in)</text>
        <dbReference type="Rhea" id="RHEA:71255"/>
        <dbReference type="ChEBI" id="CHEBI:29101"/>
        <dbReference type="ChEBI" id="CHEBI:43474"/>
    </reaction>
</comment>
<dbReference type="GO" id="GO:0015747">
    <property type="term" value="P:urate transport"/>
    <property type="evidence" value="ECO:0007669"/>
    <property type="project" value="TreeGrafter"/>
</dbReference>
<dbReference type="PROSITE" id="PS50850">
    <property type="entry name" value="MFS"/>
    <property type="match status" value="1"/>
</dbReference>
<evidence type="ECO:0000256" key="2">
    <source>
        <dbReference type="ARBA" id="ARBA00008586"/>
    </source>
</evidence>
<evidence type="ECO:0000256" key="12">
    <source>
        <dbReference type="ARBA" id="ARBA00023201"/>
    </source>
</evidence>
<evidence type="ECO:0000256" key="7">
    <source>
        <dbReference type="ARBA" id="ARBA00022989"/>
    </source>
</evidence>
<keyword evidence="10 14" id="KW-0472">Membrane</keyword>
<dbReference type="FunFam" id="1.20.1250.20:FF:000003">
    <property type="entry name" value="Solute carrier family 17 member 3"/>
    <property type="match status" value="1"/>
</dbReference>
<dbReference type="PANTHER" id="PTHR11662:SF26">
    <property type="entry name" value="SODIUM-DEPENDENT PHOSPHATE TRANSPORT PROTEIN 1"/>
    <property type="match status" value="1"/>
</dbReference>
<reference evidence="16" key="1">
    <citation type="submission" date="2025-08" db="UniProtKB">
        <authorList>
            <consortium name="Ensembl"/>
        </authorList>
    </citation>
    <scope>IDENTIFICATION</scope>
</reference>
<evidence type="ECO:0000256" key="9">
    <source>
        <dbReference type="ARBA" id="ARBA00023065"/>
    </source>
</evidence>
<dbReference type="Gene3D" id="1.20.1250.20">
    <property type="entry name" value="MFS general substrate transporter like domains"/>
    <property type="match status" value="2"/>
</dbReference>
<feature type="transmembrane region" description="Helical" evidence="14">
    <location>
        <begin position="388"/>
        <end position="410"/>
    </location>
</feature>
<protein>
    <submittedName>
        <fullName evidence="16">Sodium-dependent phosphate transport protein 1-like</fullName>
    </submittedName>
</protein>
<keyword evidence="8" id="KW-0915">Sodium</keyword>
<evidence type="ECO:0000256" key="1">
    <source>
        <dbReference type="ARBA" id="ARBA00004424"/>
    </source>
</evidence>
<dbReference type="GO" id="GO:0044341">
    <property type="term" value="P:sodium-dependent phosphate transport"/>
    <property type="evidence" value="ECO:0007669"/>
    <property type="project" value="TreeGrafter"/>
</dbReference>
<dbReference type="GO" id="GO:0015293">
    <property type="term" value="F:symporter activity"/>
    <property type="evidence" value="ECO:0007669"/>
    <property type="project" value="UniProtKB-KW"/>
</dbReference>
<feature type="transmembrane region" description="Helical" evidence="14">
    <location>
        <begin position="298"/>
        <end position="320"/>
    </location>
</feature>
<keyword evidence="4" id="KW-1003">Cell membrane</keyword>
<feature type="transmembrane region" description="Helical" evidence="14">
    <location>
        <begin position="332"/>
        <end position="353"/>
    </location>
</feature>
<proteinExistence type="inferred from homology"/>
<evidence type="ECO:0000256" key="14">
    <source>
        <dbReference type="SAM" id="Phobius"/>
    </source>
</evidence>
<evidence type="ECO:0000256" key="8">
    <source>
        <dbReference type="ARBA" id="ARBA00023053"/>
    </source>
</evidence>
<sequence>IQNSEPEFCSFRYGLAVLLHFVNVGILAQGVCVSLTLVTMVNRTDTSGVPNASAVKNLDAIKNPVYNWSPDIQGIILSSSLYGALIAHVPAGYMSGRFSVKMLIGSAVFLSSVFSLVTPGAARLGPALFIVCRVLQGIVQAVVLTAQHAIWVKWAPLLERGRLTSVSQSGIVLGPFMVMLVSGFICDLLGWPMVFYILGVFGCVLSLLWFILFYEDPKDHPWISIREKEYINSSLAQQVDACGRRLPIKAMLKSLPVWAIAFSNFAYVWSTSLFSAYMPTYLSTMLHVNVRENGLLSGLPYLFAYICGIVAGEMADFFQSRKICSLIIIRKLFITLGLLLPVIFSLSLLAPGLGFHGTVTLLVLVSVSLRFCTVGGLLNALDIAPRYYGFLSGVTTLIGVIGGMCSSTIAGQSLSQGPELAWKRMFFLMAGIHVTSLIFYLVFAKAEIQDWAQEAQCTKL</sequence>
<dbReference type="GO" id="GO:0016324">
    <property type="term" value="C:apical plasma membrane"/>
    <property type="evidence" value="ECO:0007669"/>
    <property type="project" value="UniProtKB-SubCell"/>
</dbReference>
<comment type="similarity">
    <text evidence="2">Belongs to the major facilitator superfamily. Sodium/anion cotransporter family.</text>
</comment>
<dbReference type="GO" id="GO:0006820">
    <property type="term" value="P:monoatomic anion transport"/>
    <property type="evidence" value="ECO:0007669"/>
    <property type="project" value="TreeGrafter"/>
</dbReference>
<keyword evidence="9" id="KW-0406">Ion transport</keyword>
<feature type="transmembrane region" description="Helical" evidence="14">
    <location>
        <begin position="425"/>
        <end position="443"/>
    </location>
</feature>
<dbReference type="OMA" id="TAQHEIW"/>
<reference evidence="16" key="2">
    <citation type="submission" date="2025-09" db="UniProtKB">
        <authorList>
            <consortium name="Ensembl"/>
        </authorList>
    </citation>
    <scope>IDENTIFICATION</scope>
</reference>
<feature type="transmembrane region" description="Helical" evidence="14">
    <location>
        <begin position="128"/>
        <end position="151"/>
    </location>
</feature>
<dbReference type="InterPro" id="IPR050382">
    <property type="entry name" value="MFS_Na/Anion_cotransporter"/>
</dbReference>
<evidence type="ECO:0000313" key="16">
    <source>
        <dbReference type="Ensembl" id="ENSJJAP00000020764.1"/>
    </source>
</evidence>
<keyword evidence="5 14" id="KW-0812">Transmembrane</keyword>
<evidence type="ECO:0000256" key="13">
    <source>
        <dbReference type="ARBA" id="ARBA00035839"/>
    </source>
</evidence>
<keyword evidence="6" id="KW-0769">Symport</keyword>
<evidence type="ECO:0000259" key="15">
    <source>
        <dbReference type="PROSITE" id="PS50850"/>
    </source>
</evidence>
<organism evidence="16 17">
    <name type="scientific">Jaculus jaculus</name>
    <name type="common">Lesser Egyptian jerboa</name>
    <dbReference type="NCBI Taxonomy" id="51337"/>
    <lineage>
        <taxon>Eukaryota</taxon>
        <taxon>Metazoa</taxon>
        <taxon>Chordata</taxon>
        <taxon>Craniata</taxon>
        <taxon>Vertebrata</taxon>
        <taxon>Euteleostomi</taxon>
        <taxon>Mammalia</taxon>
        <taxon>Eutheria</taxon>
        <taxon>Euarchontoglires</taxon>
        <taxon>Glires</taxon>
        <taxon>Rodentia</taxon>
        <taxon>Myomorpha</taxon>
        <taxon>Dipodoidea</taxon>
        <taxon>Dipodidae</taxon>
        <taxon>Dipodinae</taxon>
        <taxon>Jaculus</taxon>
    </lineage>
</organism>
<feature type="transmembrane region" description="Helical" evidence="14">
    <location>
        <begin position="191"/>
        <end position="214"/>
    </location>
</feature>
<dbReference type="InterPro" id="IPR011701">
    <property type="entry name" value="MFS"/>
</dbReference>
<name>A0A8C5L9G5_JACJA</name>
<evidence type="ECO:0000256" key="5">
    <source>
        <dbReference type="ARBA" id="ARBA00022692"/>
    </source>
</evidence>
<feature type="transmembrane region" description="Helical" evidence="14">
    <location>
        <begin position="103"/>
        <end position="122"/>
    </location>
</feature>
<evidence type="ECO:0000256" key="11">
    <source>
        <dbReference type="ARBA" id="ARBA00023180"/>
    </source>
</evidence>
<evidence type="ECO:0000256" key="4">
    <source>
        <dbReference type="ARBA" id="ARBA00022475"/>
    </source>
</evidence>
<dbReference type="SUPFAM" id="SSF103473">
    <property type="entry name" value="MFS general substrate transporter"/>
    <property type="match status" value="1"/>
</dbReference>
<dbReference type="Ensembl" id="ENSJJAT00000027314.1">
    <property type="protein sequence ID" value="ENSJJAP00000020764.1"/>
    <property type="gene ID" value="ENSJJAG00000021334.1"/>
</dbReference>